<dbReference type="Pfam" id="PF08308">
    <property type="entry name" value="PEGA"/>
    <property type="match status" value="2"/>
</dbReference>
<feature type="transmembrane region" description="Helical" evidence="1">
    <location>
        <begin position="6"/>
        <end position="28"/>
    </location>
</feature>
<sequence>MSKLKLGIIILGFIITAFLLWKFGLPLFRPSNSFLKITTEGVESEVFLDDDSFGQTPYLGEKLEVGDHSLRLEAKLPAPFNRTVLFSTPITLTAQTLTAVNYEFGPNDMFSSGDIRTFRVGEGLSIITSPGGADVWLDGEIVGKSPISLSPNHGVHRLKITHDDFISRELEINIEQDLRLIVEVFLAANPFDEPKKLEEGKIVLYDLSTDRKDLLDKFQPWAEGVFFFEKKVKINFDAAVDVNGKTYFKDKDAWDEKIKEAQQVFVGYLGNKNEKSLSTSAQKTIADIRLQFKPTKKPATTKQIQILTTPTGTLNVRSGPSLSNNIISKVKPGGKYKLLDEQADWYKIEINGATGWISTQYAKKL</sequence>
<gene>
    <name evidence="3" type="ORF">A2Z11_03825</name>
</gene>
<dbReference type="Pfam" id="PF08239">
    <property type="entry name" value="SH3_3"/>
    <property type="match status" value="1"/>
</dbReference>
<dbReference type="STRING" id="1802596.A2Z11_03825"/>
<dbReference type="EMBL" id="MHCS01000045">
    <property type="protein sequence ID" value="OGY25528.1"/>
    <property type="molecule type" value="Genomic_DNA"/>
</dbReference>
<dbReference type="PANTHER" id="PTHR34408:SF1">
    <property type="entry name" value="GLYCOSYL HYDROLASE FAMILY 19 DOMAIN-CONTAINING PROTEIN HI_1415"/>
    <property type="match status" value="1"/>
</dbReference>
<comment type="caution">
    <text evidence="3">The sequence shown here is derived from an EMBL/GenBank/DDBJ whole genome shotgun (WGS) entry which is preliminary data.</text>
</comment>
<name>A0A1G1WCW0_9BACT</name>
<dbReference type="PANTHER" id="PTHR34408">
    <property type="entry name" value="FAMILY PROTEIN, PUTATIVE-RELATED"/>
    <property type="match status" value="1"/>
</dbReference>
<keyword evidence="1" id="KW-0812">Transmembrane</keyword>
<feature type="domain" description="SH3b" evidence="2">
    <location>
        <begin position="299"/>
        <end position="365"/>
    </location>
</feature>
<dbReference type="SMART" id="SM00287">
    <property type="entry name" value="SH3b"/>
    <property type="match status" value="1"/>
</dbReference>
<dbReference type="AlphaFoldDB" id="A0A1G1WCW0"/>
<keyword evidence="1" id="KW-1133">Transmembrane helix</keyword>
<dbReference type="Proteomes" id="UP000176389">
    <property type="component" value="Unassembled WGS sequence"/>
</dbReference>
<dbReference type="PROSITE" id="PS51781">
    <property type="entry name" value="SH3B"/>
    <property type="match status" value="1"/>
</dbReference>
<protein>
    <recommendedName>
        <fullName evidence="2">SH3b domain-containing protein</fullName>
    </recommendedName>
</protein>
<dbReference type="InterPro" id="IPR003646">
    <property type="entry name" value="SH3-like_bac-type"/>
</dbReference>
<dbReference type="InterPro" id="IPR052354">
    <property type="entry name" value="Cell_Wall_Dynamics_Protein"/>
</dbReference>
<dbReference type="InterPro" id="IPR013229">
    <property type="entry name" value="PEGA"/>
</dbReference>
<organism evidence="3 4">
    <name type="scientific">Candidatus Woykebacteria bacterium RBG_16_43_9</name>
    <dbReference type="NCBI Taxonomy" id="1802596"/>
    <lineage>
        <taxon>Bacteria</taxon>
        <taxon>Candidatus Woykeibacteriota</taxon>
    </lineage>
</organism>
<evidence type="ECO:0000259" key="2">
    <source>
        <dbReference type="PROSITE" id="PS51781"/>
    </source>
</evidence>
<accession>A0A1G1WCW0</accession>
<proteinExistence type="predicted"/>
<reference evidence="3 4" key="1">
    <citation type="journal article" date="2016" name="Nat. Commun.">
        <title>Thousands of microbial genomes shed light on interconnected biogeochemical processes in an aquifer system.</title>
        <authorList>
            <person name="Anantharaman K."/>
            <person name="Brown C.T."/>
            <person name="Hug L.A."/>
            <person name="Sharon I."/>
            <person name="Castelle C.J."/>
            <person name="Probst A.J."/>
            <person name="Thomas B.C."/>
            <person name="Singh A."/>
            <person name="Wilkins M.J."/>
            <person name="Karaoz U."/>
            <person name="Brodie E.L."/>
            <person name="Williams K.H."/>
            <person name="Hubbard S.S."/>
            <person name="Banfield J.F."/>
        </authorList>
    </citation>
    <scope>NUCLEOTIDE SEQUENCE [LARGE SCALE GENOMIC DNA]</scope>
</reference>
<evidence type="ECO:0000313" key="3">
    <source>
        <dbReference type="EMBL" id="OGY25528.1"/>
    </source>
</evidence>
<evidence type="ECO:0000313" key="4">
    <source>
        <dbReference type="Proteomes" id="UP000176389"/>
    </source>
</evidence>
<evidence type="ECO:0000256" key="1">
    <source>
        <dbReference type="SAM" id="Phobius"/>
    </source>
</evidence>
<dbReference type="Gene3D" id="2.30.30.40">
    <property type="entry name" value="SH3 Domains"/>
    <property type="match status" value="1"/>
</dbReference>
<keyword evidence="1" id="KW-0472">Membrane</keyword>